<gene>
    <name evidence="1" type="ORF">EMQ_3018</name>
</gene>
<protein>
    <submittedName>
        <fullName evidence="1">Uncharacterized protein</fullName>
    </submittedName>
</protein>
<proteinExistence type="predicted"/>
<evidence type="ECO:0000313" key="1">
    <source>
        <dbReference type="EMBL" id="BCK77412.1"/>
    </source>
</evidence>
<accession>A0AB33IPF8</accession>
<organism evidence="1 2">
    <name type="scientific">Acetobacter aceti NBRC 14818</name>
    <dbReference type="NCBI Taxonomy" id="887700"/>
    <lineage>
        <taxon>Bacteria</taxon>
        <taxon>Pseudomonadati</taxon>
        <taxon>Pseudomonadota</taxon>
        <taxon>Alphaproteobacteria</taxon>
        <taxon>Acetobacterales</taxon>
        <taxon>Acetobacteraceae</taxon>
        <taxon>Acetobacter</taxon>
        <taxon>Acetobacter subgen. Acetobacter</taxon>
    </lineage>
</organism>
<dbReference type="EMBL" id="AP023410">
    <property type="protein sequence ID" value="BCK77412.1"/>
    <property type="molecule type" value="Genomic_DNA"/>
</dbReference>
<dbReference type="AlphaFoldDB" id="A0AB33IPF8"/>
<reference evidence="1 2" key="1">
    <citation type="journal article" date="2011" name="Microbiology">
        <title>Transcriptome response to different carbon sources in Acetobacter aceti.</title>
        <authorList>
            <person name="Sakurai K."/>
            <person name="Arai H."/>
            <person name="Ishii M."/>
            <person name="Igarashi Y."/>
        </authorList>
    </citation>
    <scope>NUCLEOTIDE SEQUENCE [LARGE SCALE GENOMIC DNA]</scope>
    <source>
        <strain evidence="1 2">NBRC 14818</strain>
    </source>
</reference>
<dbReference type="Proteomes" id="UP000516424">
    <property type="component" value="Chromosome"/>
</dbReference>
<name>A0AB33IPF8_ACEAC</name>
<keyword evidence="2" id="KW-1185">Reference proteome</keyword>
<evidence type="ECO:0000313" key="2">
    <source>
        <dbReference type="Proteomes" id="UP000516424"/>
    </source>
</evidence>
<sequence length="60" mass="6937">MDFYVFIFRYRNNKLINQDLGIDKITACNALQASIDHQMTYIDLNHPFLDLGSGPFNLLS</sequence>